<name>A0A0W8FY97_9ZZZZ</name>
<gene>
    <name evidence="2" type="ORF">ASZ90_004295</name>
</gene>
<dbReference type="Gene3D" id="2.60.40.10">
    <property type="entry name" value="Immunoglobulins"/>
    <property type="match status" value="1"/>
</dbReference>
<dbReference type="Gene3D" id="2.60.40.4070">
    <property type="match status" value="1"/>
</dbReference>
<feature type="region of interest" description="Disordered" evidence="1">
    <location>
        <begin position="379"/>
        <end position="428"/>
    </location>
</feature>
<dbReference type="InterPro" id="IPR013783">
    <property type="entry name" value="Ig-like_fold"/>
</dbReference>
<evidence type="ECO:0000313" key="2">
    <source>
        <dbReference type="EMBL" id="KUG25872.1"/>
    </source>
</evidence>
<accession>A0A0W8FY97</accession>
<reference evidence="2" key="1">
    <citation type="journal article" date="2015" name="Proc. Natl. Acad. Sci. U.S.A.">
        <title>Networks of energetic and metabolic interactions define dynamics in microbial communities.</title>
        <authorList>
            <person name="Embree M."/>
            <person name="Liu J.K."/>
            <person name="Al-Bassam M.M."/>
            <person name="Zengler K."/>
        </authorList>
    </citation>
    <scope>NUCLEOTIDE SEQUENCE</scope>
</reference>
<proteinExistence type="predicted"/>
<organism evidence="2">
    <name type="scientific">hydrocarbon metagenome</name>
    <dbReference type="NCBI Taxonomy" id="938273"/>
    <lineage>
        <taxon>unclassified sequences</taxon>
        <taxon>metagenomes</taxon>
        <taxon>ecological metagenomes</taxon>
    </lineage>
</organism>
<protein>
    <submittedName>
        <fullName evidence="2">Uncharacterized protein</fullName>
    </submittedName>
</protein>
<comment type="caution">
    <text evidence="2">The sequence shown here is derived from an EMBL/GenBank/DDBJ whole genome shotgun (WGS) entry which is preliminary data.</text>
</comment>
<sequence>MRASKLLNIKLIVVLLTVLLSATVFSQTIVDKNKGNHNNTKKGFMDGNLVGTVYYNFGEVGDYLNEKNRSGVWPKGTVHTYLDGVAIIVQAEAEGINGNKIHPLETNYYEFTRYNPATGITYGWWPLPNYAYPFGSSPARSDDDFTNQRTWPDHWPDRPSDWDGYWNGYFGKGVKNADLETFFVFDDDEDREYINKHSFYPDQDDLTRGGLGMQVKTRGFQWSNILATDVIFWYYEITNIGTYDYDKTLFAQYVDWGIGGANDNNGDYNELLDISYAWSVQPYGTPGNWGPVGVAGYAFLESPGIPDDRKDNDKDGLTDERRDNLARVFIETPDQDPFIINPAIDTVRFRNFYGYPWRPHWDADENANWRTYLDVNGNGKWDSGEPLNDDVGSDGLGPFDDDYPGPDFDGTEGNGKPDQGEPNFGILDKDESDQLGLTGFALFSVHKYELNRDEENWQVLSGLPEPHGQELQGVNLANYFSSYLFSMNGRNTYSQQTGKTEEVGETERFSMALLFGINLSDLFRRKKTVQQIYNANYRFAKPPEKPIITAIPGDRKVTLYWDDRAEKTFDAFYQRINFEGYRVYRSTESNFLENKIITDGFGKSTFREPIAQFDVINGVTGFHPVDVNGALFYMGNDSGLKHSFIDSTVQNGQTYYYAVTSYDRGYNTITVEGKKEGIPPSETTTILKVDINGKVTPDINTAVVTPRAPAAGYIPPEIYGFEGTGPGTGTVSISILNPDSVKSGNTYRIEFYEDTKYSNASHPYYRFVNMSSLDTLLSRRRIENVETQTPVIDGMTIDIKSDTAVSIDFNKSSWVKGNSNYIVRLGFDSRFQAAYNGKRVNYPADFEIEIVNPGQGTLSFPASGFSQPIQSNIIVRNLTEEIDDFQFIFRDENRDELFNDGDALFLVVGDSLGKKATSFADVRISWSMSLFRDTTIAEGQQRHPQVGDIYKIVTNKTFRNNEFFEFTSSGQSFSKPKAISEMDKIEVVPNPYVGAASWEPHSTAVGRGERRIYFMHLPSECTIRIYTISGKLVETIEHSSTFTDGQRSWDLVSRDGMDISYGVYVYHVDAPGIGEKIGKFAVIK</sequence>
<dbReference type="AlphaFoldDB" id="A0A0W8FY97"/>
<dbReference type="EMBL" id="LNQE01000584">
    <property type="protein sequence ID" value="KUG25872.1"/>
    <property type="molecule type" value="Genomic_DNA"/>
</dbReference>
<evidence type="ECO:0000256" key="1">
    <source>
        <dbReference type="SAM" id="MobiDB-lite"/>
    </source>
</evidence>